<dbReference type="PANTHER" id="PTHR28008:SF1">
    <property type="entry name" value="DOMAIN PROTEIN, PUTATIVE (AFU_ORTHOLOGUE AFUA_3G10980)-RELATED"/>
    <property type="match status" value="1"/>
</dbReference>
<feature type="transmembrane region" description="Helical" evidence="1">
    <location>
        <begin position="12"/>
        <end position="34"/>
    </location>
</feature>
<dbReference type="PANTHER" id="PTHR28008">
    <property type="entry name" value="DOMAIN PROTEIN, PUTATIVE (AFU_ORTHOLOGUE AFUA_3G10980)-RELATED"/>
    <property type="match status" value="1"/>
</dbReference>
<evidence type="ECO:0000256" key="1">
    <source>
        <dbReference type="SAM" id="Phobius"/>
    </source>
</evidence>
<keyword evidence="1" id="KW-1133">Transmembrane helix</keyword>
<keyword evidence="3" id="KW-1185">Reference proteome</keyword>
<dbReference type="AlphaFoldDB" id="A0A239AK26"/>
<keyword evidence="1" id="KW-0812">Transmembrane</keyword>
<dbReference type="Proteomes" id="UP000198386">
    <property type="component" value="Unassembled WGS sequence"/>
</dbReference>
<gene>
    <name evidence="2" type="ORF">SAMN04488107_0847</name>
</gene>
<sequence length="125" mass="13070">MPVPPRHPALRVHGALSRGVFAVTVLVSLAVLFAPGDDVPAAPPGVDKLVHLVLFLALAVTGRWAGIRAVPLAVLLVGYGGVSELLQVLSDLQRSGSVVDWLADVVGTGLGLMAWSRAERRVPAR</sequence>
<name>A0A239AK26_9ACTN</name>
<reference evidence="3" key="1">
    <citation type="submission" date="2017-06" db="EMBL/GenBank/DDBJ databases">
        <authorList>
            <person name="Varghese N."/>
            <person name="Submissions S."/>
        </authorList>
    </citation>
    <scope>NUCLEOTIDE SEQUENCE [LARGE SCALE GENOMIC DNA]</scope>
    <source>
        <strain evidence="3">DSM 45423</strain>
    </source>
</reference>
<feature type="transmembrane region" description="Helical" evidence="1">
    <location>
        <begin position="49"/>
        <end position="65"/>
    </location>
</feature>
<proteinExistence type="predicted"/>
<evidence type="ECO:0008006" key="4">
    <source>
        <dbReference type="Google" id="ProtNLM"/>
    </source>
</evidence>
<dbReference type="EMBL" id="FZOH01000001">
    <property type="protein sequence ID" value="SNR95682.1"/>
    <property type="molecule type" value="Genomic_DNA"/>
</dbReference>
<organism evidence="2 3">
    <name type="scientific">Geodermatophilus saharensis</name>
    <dbReference type="NCBI Taxonomy" id="1137994"/>
    <lineage>
        <taxon>Bacteria</taxon>
        <taxon>Bacillati</taxon>
        <taxon>Actinomycetota</taxon>
        <taxon>Actinomycetes</taxon>
        <taxon>Geodermatophilales</taxon>
        <taxon>Geodermatophilaceae</taxon>
        <taxon>Geodermatophilus</taxon>
    </lineage>
</organism>
<evidence type="ECO:0000313" key="3">
    <source>
        <dbReference type="Proteomes" id="UP000198386"/>
    </source>
</evidence>
<accession>A0A239AK26</accession>
<evidence type="ECO:0000313" key="2">
    <source>
        <dbReference type="EMBL" id="SNR95682.1"/>
    </source>
</evidence>
<keyword evidence="1" id="KW-0472">Membrane</keyword>
<protein>
    <recommendedName>
        <fullName evidence="4">VanZ like family protein</fullName>
    </recommendedName>
</protein>